<evidence type="ECO:0008006" key="4">
    <source>
        <dbReference type="Google" id="ProtNLM"/>
    </source>
</evidence>
<dbReference type="AlphaFoldDB" id="A0A1L9TKL3"/>
<organism evidence="2 3">
    <name type="scientific">Aspergillus sydowii CBS 593.65</name>
    <dbReference type="NCBI Taxonomy" id="1036612"/>
    <lineage>
        <taxon>Eukaryota</taxon>
        <taxon>Fungi</taxon>
        <taxon>Dikarya</taxon>
        <taxon>Ascomycota</taxon>
        <taxon>Pezizomycotina</taxon>
        <taxon>Eurotiomycetes</taxon>
        <taxon>Eurotiomycetidae</taxon>
        <taxon>Eurotiales</taxon>
        <taxon>Aspergillaceae</taxon>
        <taxon>Aspergillus</taxon>
        <taxon>Aspergillus subgen. Nidulantes</taxon>
    </lineage>
</organism>
<dbReference type="Proteomes" id="UP000184356">
    <property type="component" value="Unassembled WGS sequence"/>
</dbReference>
<dbReference type="VEuPathDB" id="FungiDB:ASPSYDRAFT_912323"/>
<feature type="chain" id="PRO_5012950910" description="Secreted protein" evidence="1">
    <location>
        <begin position="16"/>
        <end position="103"/>
    </location>
</feature>
<dbReference type="GeneID" id="63768523"/>
<keyword evidence="1" id="KW-0732">Signal</keyword>
<evidence type="ECO:0000313" key="3">
    <source>
        <dbReference type="Proteomes" id="UP000184356"/>
    </source>
</evidence>
<dbReference type="EMBL" id="KV878585">
    <property type="protein sequence ID" value="OJJ59942.1"/>
    <property type="molecule type" value="Genomic_DNA"/>
</dbReference>
<gene>
    <name evidence="2" type="ORF">ASPSYDRAFT_912323</name>
</gene>
<protein>
    <recommendedName>
        <fullName evidence="4">Secreted protein</fullName>
    </recommendedName>
</protein>
<dbReference type="RefSeq" id="XP_040703748.1">
    <property type="nucleotide sequence ID" value="XM_040852450.1"/>
</dbReference>
<keyword evidence="3" id="KW-1185">Reference proteome</keyword>
<accession>A0A1L9TKL3</accession>
<name>A0A1L9TKL3_9EURO</name>
<proteinExistence type="predicted"/>
<sequence>MFALILICISSLSSWLNVKQPTRMCRHSKILLYCAGAPHQSPARFLSIRLSALIESRKMILVRMRRPRQGSRPYQQNFSCQPFSGSGFWKRSSSIPRGSMIYL</sequence>
<feature type="signal peptide" evidence="1">
    <location>
        <begin position="1"/>
        <end position="15"/>
    </location>
</feature>
<reference evidence="3" key="1">
    <citation type="journal article" date="2017" name="Genome Biol.">
        <title>Comparative genomics reveals high biological diversity and specific adaptations in the industrially and medically important fungal genus Aspergillus.</title>
        <authorList>
            <person name="de Vries R.P."/>
            <person name="Riley R."/>
            <person name="Wiebenga A."/>
            <person name="Aguilar-Osorio G."/>
            <person name="Amillis S."/>
            <person name="Uchima C.A."/>
            <person name="Anderluh G."/>
            <person name="Asadollahi M."/>
            <person name="Askin M."/>
            <person name="Barry K."/>
            <person name="Battaglia E."/>
            <person name="Bayram O."/>
            <person name="Benocci T."/>
            <person name="Braus-Stromeyer S.A."/>
            <person name="Caldana C."/>
            <person name="Canovas D."/>
            <person name="Cerqueira G.C."/>
            <person name="Chen F."/>
            <person name="Chen W."/>
            <person name="Choi C."/>
            <person name="Clum A."/>
            <person name="Dos Santos R.A."/>
            <person name="Damasio A.R."/>
            <person name="Diallinas G."/>
            <person name="Emri T."/>
            <person name="Fekete E."/>
            <person name="Flipphi M."/>
            <person name="Freyberg S."/>
            <person name="Gallo A."/>
            <person name="Gournas C."/>
            <person name="Habgood R."/>
            <person name="Hainaut M."/>
            <person name="Harispe M.L."/>
            <person name="Henrissat B."/>
            <person name="Hilden K.S."/>
            <person name="Hope R."/>
            <person name="Hossain A."/>
            <person name="Karabika E."/>
            <person name="Karaffa L."/>
            <person name="Karanyi Z."/>
            <person name="Krasevec N."/>
            <person name="Kuo A."/>
            <person name="Kusch H."/>
            <person name="LaButti K."/>
            <person name="Lagendijk E.L."/>
            <person name="Lapidus A."/>
            <person name="Levasseur A."/>
            <person name="Lindquist E."/>
            <person name="Lipzen A."/>
            <person name="Logrieco A.F."/>
            <person name="MacCabe A."/>
            <person name="Maekelae M.R."/>
            <person name="Malavazi I."/>
            <person name="Melin P."/>
            <person name="Meyer V."/>
            <person name="Mielnichuk N."/>
            <person name="Miskei M."/>
            <person name="Molnar A.P."/>
            <person name="Mule G."/>
            <person name="Ngan C.Y."/>
            <person name="Orejas M."/>
            <person name="Orosz E."/>
            <person name="Ouedraogo J.P."/>
            <person name="Overkamp K.M."/>
            <person name="Park H.-S."/>
            <person name="Perrone G."/>
            <person name="Piumi F."/>
            <person name="Punt P.J."/>
            <person name="Ram A.F."/>
            <person name="Ramon A."/>
            <person name="Rauscher S."/>
            <person name="Record E."/>
            <person name="Riano-Pachon D.M."/>
            <person name="Robert V."/>
            <person name="Roehrig J."/>
            <person name="Ruller R."/>
            <person name="Salamov A."/>
            <person name="Salih N.S."/>
            <person name="Samson R.A."/>
            <person name="Sandor E."/>
            <person name="Sanguinetti M."/>
            <person name="Schuetze T."/>
            <person name="Sepcic K."/>
            <person name="Shelest E."/>
            <person name="Sherlock G."/>
            <person name="Sophianopoulou V."/>
            <person name="Squina F.M."/>
            <person name="Sun H."/>
            <person name="Susca A."/>
            <person name="Todd R.B."/>
            <person name="Tsang A."/>
            <person name="Unkles S.E."/>
            <person name="van de Wiele N."/>
            <person name="van Rossen-Uffink D."/>
            <person name="Oliveira J.V."/>
            <person name="Vesth T.C."/>
            <person name="Visser J."/>
            <person name="Yu J.-H."/>
            <person name="Zhou M."/>
            <person name="Andersen M.R."/>
            <person name="Archer D.B."/>
            <person name="Baker S.E."/>
            <person name="Benoit I."/>
            <person name="Brakhage A.A."/>
            <person name="Braus G.H."/>
            <person name="Fischer R."/>
            <person name="Frisvad J.C."/>
            <person name="Goldman G.H."/>
            <person name="Houbraken J."/>
            <person name="Oakley B."/>
            <person name="Pocsi I."/>
            <person name="Scazzocchio C."/>
            <person name="Seiboth B."/>
            <person name="vanKuyk P.A."/>
            <person name="Wortman J."/>
            <person name="Dyer P.S."/>
            <person name="Grigoriev I.V."/>
        </authorList>
    </citation>
    <scope>NUCLEOTIDE SEQUENCE [LARGE SCALE GENOMIC DNA]</scope>
    <source>
        <strain evidence="3">CBS 593.65</strain>
    </source>
</reference>
<evidence type="ECO:0000256" key="1">
    <source>
        <dbReference type="SAM" id="SignalP"/>
    </source>
</evidence>
<evidence type="ECO:0000313" key="2">
    <source>
        <dbReference type="EMBL" id="OJJ59942.1"/>
    </source>
</evidence>